<evidence type="ECO:0000313" key="1">
    <source>
        <dbReference type="EMBL" id="KAF2857253.1"/>
    </source>
</evidence>
<accession>A0A6A7BPK3</accession>
<protein>
    <submittedName>
        <fullName evidence="1">Uncharacterized protein</fullName>
    </submittedName>
</protein>
<keyword evidence="2" id="KW-1185">Reference proteome</keyword>
<proteinExistence type="predicted"/>
<evidence type="ECO:0000313" key="2">
    <source>
        <dbReference type="Proteomes" id="UP000799421"/>
    </source>
</evidence>
<sequence>MDAPFFRGRLPAIECFLGETYSSYSIGSIEHYNEVEFFLKGLRVIKNYFQAHWENLRDRFARIPEGFSHEDVDLFSGLWCAFEFSEDSDNNVQAFNDVEDLLMRGERALGQDTPVGAETLLNSAAEKLRKQLEFLNNSDASVRVYEAAYAKAQRQQMVQLQDMMADMNLARNQINWAQELEETMAQLNISR</sequence>
<dbReference type="EMBL" id="MU006055">
    <property type="protein sequence ID" value="KAF2857253.1"/>
    <property type="molecule type" value="Genomic_DNA"/>
</dbReference>
<dbReference type="AlphaFoldDB" id="A0A6A7BPK3"/>
<organism evidence="1 2">
    <name type="scientific">Piedraia hortae CBS 480.64</name>
    <dbReference type="NCBI Taxonomy" id="1314780"/>
    <lineage>
        <taxon>Eukaryota</taxon>
        <taxon>Fungi</taxon>
        <taxon>Dikarya</taxon>
        <taxon>Ascomycota</taxon>
        <taxon>Pezizomycotina</taxon>
        <taxon>Dothideomycetes</taxon>
        <taxon>Dothideomycetidae</taxon>
        <taxon>Capnodiales</taxon>
        <taxon>Piedraiaceae</taxon>
        <taxon>Piedraia</taxon>
    </lineage>
</organism>
<dbReference type="Proteomes" id="UP000799421">
    <property type="component" value="Unassembled WGS sequence"/>
</dbReference>
<gene>
    <name evidence="1" type="ORF">K470DRAFT_179530</name>
</gene>
<reference evidence="1" key="1">
    <citation type="journal article" date="2020" name="Stud. Mycol.">
        <title>101 Dothideomycetes genomes: a test case for predicting lifestyles and emergence of pathogens.</title>
        <authorList>
            <person name="Haridas S."/>
            <person name="Albert R."/>
            <person name="Binder M."/>
            <person name="Bloem J."/>
            <person name="Labutti K."/>
            <person name="Salamov A."/>
            <person name="Andreopoulos B."/>
            <person name="Baker S."/>
            <person name="Barry K."/>
            <person name="Bills G."/>
            <person name="Bluhm B."/>
            <person name="Cannon C."/>
            <person name="Castanera R."/>
            <person name="Culley D."/>
            <person name="Daum C."/>
            <person name="Ezra D."/>
            <person name="Gonzalez J."/>
            <person name="Henrissat B."/>
            <person name="Kuo A."/>
            <person name="Liang C."/>
            <person name="Lipzen A."/>
            <person name="Lutzoni F."/>
            <person name="Magnuson J."/>
            <person name="Mondo S."/>
            <person name="Nolan M."/>
            <person name="Ohm R."/>
            <person name="Pangilinan J."/>
            <person name="Park H.-J."/>
            <person name="Ramirez L."/>
            <person name="Alfaro M."/>
            <person name="Sun H."/>
            <person name="Tritt A."/>
            <person name="Yoshinaga Y."/>
            <person name="Zwiers L.-H."/>
            <person name="Turgeon B."/>
            <person name="Goodwin S."/>
            <person name="Spatafora J."/>
            <person name="Crous P."/>
            <person name="Grigoriev I."/>
        </authorList>
    </citation>
    <scope>NUCLEOTIDE SEQUENCE</scope>
    <source>
        <strain evidence="1">CBS 480.64</strain>
    </source>
</reference>
<name>A0A6A7BPK3_9PEZI</name>